<proteinExistence type="predicted"/>
<gene>
    <name evidence="1" type="ORF">LCGC14_2293500</name>
</gene>
<protein>
    <submittedName>
        <fullName evidence="1">Uncharacterized protein</fullName>
    </submittedName>
</protein>
<comment type="caution">
    <text evidence="1">The sequence shown here is derived from an EMBL/GenBank/DDBJ whole genome shotgun (WGS) entry which is preliminary data.</text>
</comment>
<evidence type="ECO:0000313" key="1">
    <source>
        <dbReference type="EMBL" id="KKL51637.1"/>
    </source>
</evidence>
<accession>A0A0F9FKN2</accession>
<dbReference type="AlphaFoldDB" id="A0A0F9FKN2"/>
<name>A0A0F9FKN2_9ZZZZ</name>
<sequence length="100" mass="11723">MVTELRDFDTNTIVLYTDNRQVANKVEAWRECFKVITYEQEQYSKKRVALIGLDFYLPKTKIIQRRIKRLVDGSNLAFTGTTLYAKWKSRGSKPQSNSKL</sequence>
<organism evidence="1">
    <name type="scientific">marine sediment metagenome</name>
    <dbReference type="NCBI Taxonomy" id="412755"/>
    <lineage>
        <taxon>unclassified sequences</taxon>
        <taxon>metagenomes</taxon>
        <taxon>ecological metagenomes</taxon>
    </lineage>
</organism>
<reference evidence="1" key="1">
    <citation type="journal article" date="2015" name="Nature">
        <title>Complex archaea that bridge the gap between prokaryotes and eukaryotes.</title>
        <authorList>
            <person name="Spang A."/>
            <person name="Saw J.H."/>
            <person name="Jorgensen S.L."/>
            <person name="Zaremba-Niedzwiedzka K."/>
            <person name="Martijn J."/>
            <person name="Lind A.E."/>
            <person name="van Eijk R."/>
            <person name="Schleper C."/>
            <person name="Guy L."/>
            <person name="Ettema T.J."/>
        </authorList>
    </citation>
    <scope>NUCLEOTIDE SEQUENCE</scope>
</reference>
<dbReference type="EMBL" id="LAZR01032177">
    <property type="protein sequence ID" value="KKL51637.1"/>
    <property type="molecule type" value="Genomic_DNA"/>
</dbReference>